<evidence type="ECO:0000256" key="5">
    <source>
        <dbReference type="PROSITE-ProRule" id="PRU00339"/>
    </source>
</evidence>
<evidence type="ECO:0000256" key="1">
    <source>
        <dbReference type="ARBA" id="ARBA00004496"/>
    </source>
</evidence>
<dbReference type="GO" id="GO:0006626">
    <property type="term" value="P:protein targeting to mitochondrion"/>
    <property type="evidence" value="ECO:0007669"/>
    <property type="project" value="TreeGrafter"/>
</dbReference>
<organism evidence="9">
    <name type="scientific">Thrips palmi</name>
    <name type="common">Melon thrips</name>
    <dbReference type="NCBI Taxonomy" id="161013"/>
    <lineage>
        <taxon>Eukaryota</taxon>
        <taxon>Metazoa</taxon>
        <taxon>Ecdysozoa</taxon>
        <taxon>Arthropoda</taxon>
        <taxon>Hexapoda</taxon>
        <taxon>Insecta</taxon>
        <taxon>Pterygota</taxon>
        <taxon>Neoptera</taxon>
        <taxon>Paraneoptera</taxon>
        <taxon>Thysanoptera</taxon>
        <taxon>Terebrantia</taxon>
        <taxon>Thripoidea</taxon>
        <taxon>Thripidae</taxon>
        <taxon>Thrips</taxon>
    </lineage>
</organism>
<evidence type="ECO:0000256" key="3">
    <source>
        <dbReference type="ARBA" id="ARBA00022737"/>
    </source>
</evidence>
<keyword evidence="2" id="KW-0963">Cytoplasm</keyword>
<evidence type="ECO:0000256" key="6">
    <source>
        <dbReference type="SAM" id="MobiDB-lite"/>
    </source>
</evidence>
<sequence length="647" mass="73245">MMSSNDRGPETRKRSILQKYDLLVECLSFEHVEKCTNVKELEKILKVLRSGEEGHYPQLEKAAEDKLRSLAPNNHLLRVEIPVITTAALGAQEKQLVSNDMQKWTQEMTLRETLLKSAVSLNTEEAPAVRNSSVAKTVSPLNKMNKSTSPKPKEKSLRKCAPNDYTFWDKFDADSEVLKMDLEEERLAERKTIERMQSENHQRQKDQQKSEEDEALHNQIKDNKDVVGAGDSLSLPEREFNALQEKIKGNEYFRNRDMMKALNHYSLSISFLPNVDAYNNRAQTYLKIEDFVSAVQDCKSVLSMDPLNVKAYYRRGSALFSLEKYQDALDDFEKALEIDPNHKEIQEFAKRVRMKLGIPVSSKRVRVAIHNKNSSSSAVEEVDEADANDKYYPFFNTSPNDDIALNAIGTAKVMCRCSGTPGFIRKVRSLDDIKDHGRLCLRRNSRTHKKEGTTQLLSSNSSGSLKTEGKSSVGNVNSMCSKSQEPYLEKNLNFEGQTNKAMPDKSAPQKSQGTSLALSNLEKLKTPFAFSIFWSSVKNSDDISSVAKALRVLTPEIIPKVVGNKLEAKMLSNFISALGTYFTLDEMDMVLNYLHSFTQLQRFSIVIIMLDNASRKELEVLLSKADPTRLQTSQLLQLYMISTDKSN</sequence>
<dbReference type="CTD" id="6674"/>
<dbReference type="GeneID" id="117649292"/>
<dbReference type="GO" id="GO:0005739">
    <property type="term" value="C:mitochondrion"/>
    <property type="evidence" value="ECO:0007669"/>
    <property type="project" value="TreeGrafter"/>
</dbReference>
<gene>
    <name evidence="9" type="primary">LOC117649292</name>
</gene>
<feature type="repeat" description="TPR" evidence="5">
    <location>
        <begin position="309"/>
        <end position="342"/>
    </location>
</feature>
<dbReference type="InterPro" id="IPR011990">
    <property type="entry name" value="TPR-like_helical_dom_sf"/>
</dbReference>
<dbReference type="PROSITE" id="PS50293">
    <property type="entry name" value="TPR_REGION"/>
    <property type="match status" value="1"/>
</dbReference>
<feature type="compositionally biased region" description="Polar residues" evidence="6">
    <location>
        <begin position="453"/>
        <end position="476"/>
    </location>
</feature>
<feature type="repeat" description="TPR" evidence="5">
    <location>
        <begin position="275"/>
        <end position="308"/>
    </location>
</feature>
<evidence type="ECO:0000313" key="9">
    <source>
        <dbReference type="RefSeq" id="XP_034247799.1"/>
    </source>
</evidence>
<dbReference type="GO" id="GO:0031072">
    <property type="term" value="F:heat shock protein binding"/>
    <property type="evidence" value="ECO:0007669"/>
    <property type="project" value="TreeGrafter"/>
</dbReference>
<dbReference type="RefSeq" id="XP_034247799.1">
    <property type="nucleotide sequence ID" value="XM_034391908.1"/>
</dbReference>
<dbReference type="Pfam" id="PF13181">
    <property type="entry name" value="TPR_8"/>
    <property type="match status" value="1"/>
</dbReference>
<dbReference type="GO" id="GO:0005829">
    <property type="term" value="C:cytosol"/>
    <property type="evidence" value="ECO:0007669"/>
    <property type="project" value="TreeGrafter"/>
</dbReference>
<dbReference type="InterPro" id="IPR019734">
    <property type="entry name" value="TPR_rpt"/>
</dbReference>
<dbReference type="Gene3D" id="1.25.40.10">
    <property type="entry name" value="Tetratricopeptide repeat domain"/>
    <property type="match status" value="1"/>
</dbReference>
<dbReference type="InterPro" id="IPR051982">
    <property type="entry name" value="CiliaryAsmbly_MitoImport"/>
</dbReference>
<dbReference type="InParanoid" id="A0A6P8ZRL2"/>
<keyword evidence="4 5" id="KW-0802">TPR repeat</keyword>
<dbReference type="PANTHER" id="PTHR45984:SF1">
    <property type="entry name" value="SPAG1 AXONEMAL DYNEIN ASSEMBLY FACTOR"/>
    <property type="match status" value="1"/>
</dbReference>
<comment type="subcellular location">
    <subcellularLocation>
        <location evidence="1">Cytoplasm</location>
    </subcellularLocation>
</comment>
<dbReference type="PANTHER" id="PTHR45984">
    <property type="entry name" value="RNA (RNA) POLYMERASE II ASSOCIATED PROTEIN HOMOLOG"/>
    <property type="match status" value="1"/>
</dbReference>
<name>A0A6P8ZRL2_THRPL</name>
<evidence type="ECO:0000313" key="8">
    <source>
        <dbReference type="Proteomes" id="UP000515158"/>
    </source>
</evidence>
<dbReference type="SMART" id="SM00028">
    <property type="entry name" value="TPR"/>
    <property type="match status" value="2"/>
</dbReference>
<dbReference type="Proteomes" id="UP000515158">
    <property type="component" value="Unplaced"/>
</dbReference>
<protein>
    <submittedName>
        <fullName evidence="9">Sperm-associated antigen 1 isoform X1</fullName>
    </submittedName>
</protein>
<feature type="region of interest" description="Disordered" evidence="6">
    <location>
        <begin position="443"/>
        <end position="476"/>
    </location>
</feature>
<dbReference type="PROSITE" id="PS50005">
    <property type="entry name" value="TPR"/>
    <property type="match status" value="2"/>
</dbReference>
<dbReference type="InterPro" id="IPR025986">
    <property type="entry name" value="RPAP3-like_C"/>
</dbReference>
<proteinExistence type="predicted"/>
<dbReference type="Pfam" id="PF13877">
    <property type="entry name" value="RPAP3_C"/>
    <property type="match status" value="1"/>
</dbReference>
<evidence type="ECO:0000256" key="4">
    <source>
        <dbReference type="ARBA" id="ARBA00022803"/>
    </source>
</evidence>
<feature type="domain" description="RNA-polymerase II-associated protein 3-like C-terminal" evidence="7">
    <location>
        <begin position="525"/>
        <end position="614"/>
    </location>
</feature>
<evidence type="ECO:0000259" key="7">
    <source>
        <dbReference type="Pfam" id="PF13877"/>
    </source>
</evidence>
<dbReference type="OrthoDB" id="2942533at2759"/>
<reference evidence="9" key="1">
    <citation type="submission" date="2025-08" db="UniProtKB">
        <authorList>
            <consortium name="RefSeq"/>
        </authorList>
    </citation>
    <scope>IDENTIFICATION</scope>
    <source>
        <tissue evidence="9">Total insect</tissue>
    </source>
</reference>
<dbReference type="SUPFAM" id="SSF48452">
    <property type="entry name" value="TPR-like"/>
    <property type="match status" value="1"/>
</dbReference>
<keyword evidence="8" id="KW-1185">Reference proteome</keyword>
<dbReference type="KEGG" id="tpal:117649292"/>
<keyword evidence="3" id="KW-0677">Repeat</keyword>
<accession>A0A6P8ZRL2</accession>
<dbReference type="Pfam" id="PF00515">
    <property type="entry name" value="TPR_1"/>
    <property type="match status" value="1"/>
</dbReference>
<feature type="region of interest" description="Disordered" evidence="6">
    <location>
        <begin position="190"/>
        <end position="223"/>
    </location>
</feature>
<evidence type="ECO:0000256" key="2">
    <source>
        <dbReference type="ARBA" id="ARBA00022490"/>
    </source>
</evidence>
<dbReference type="AlphaFoldDB" id="A0A6P8ZRL2"/>